<evidence type="ECO:0000256" key="2">
    <source>
        <dbReference type="ARBA" id="ARBA00022490"/>
    </source>
</evidence>
<name>A0A7R9JP62_TIMGE</name>
<evidence type="ECO:0000313" key="9">
    <source>
        <dbReference type="EMBL" id="CAD7586541.1"/>
    </source>
</evidence>
<evidence type="ECO:0000259" key="8">
    <source>
        <dbReference type="Pfam" id="PF03378"/>
    </source>
</evidence>
<keyword evidence="3 5" id="KW-0489">Methyltransferase</keyword>
<dbReference type="GO" id="GO:0003676">
    <property type="term" value="F:nucleic acid binding"/>
    <property type="evidence" value="ECO:0007669"/>
    <property type="project" value="InterPro"/>
</dbReference>
<dbReference type="EMBL" id="OE839286">
    <property type="protein sequence ID" value="CAD7586541.1"/>
    <property type="molecule type" value="Genomic_DNA"/>
</dbReference>
<dbReference type="PROSITE" id="PS00092">
    <property type="entry name" value="N6_MTASE"/>
    <property type="match status" value="1"/>
</dbReference>
<dbReference type="GO" id="GO:0031267">
    <property type="term" value="F:small GTPase binding"/>
    <property type="evidence" value="ECO:0007669"/>
    <property type="project" value="InterPro"/>
</dbReference>
<evidence type="ECO:0000256" key="1">
    <source>
        <dbReference type="ARBA" id="ARBA00004496"/>
    </source>
</evidence>
<evidence type="ECO:0000256" key="3">
    <source>
        <dbReference type="ARBA" id="ARBA00022603"/>
    </source>
</evidence>
<dbReference type="InterPro" id="IPR019369">
    <property type="entry name" value="Efm5/EEF1AKMT1"/>
</dbReference>
<dbReference type="PANTHER" id="PTHR13200">
    <property type="entry name" value="EEF1A LYSINE METHYLTRANSFERASE 1"/>
    <property type="match status" value="1"/>
</dbReference>
<dbReference type="GO" id="GO:0016279">
    <property type="term" value="F:protein-lysine N-methyltransferase activity"/>
    <property type="evidence" value="ECO:0007669"/>
    <property type="project" value="UniProtKB-UniRule"/>
</dbReference>
<evidence type="ECO:0000256" key="4">
    <source>
        <dbReference type="ARBA" id="ARBA00022679"/>
    </source>
</evidence>
<evidence type="ECO:0000256" key="5">
    <source>
        <dbReference type="HAMAP-Rule" id="MF_03187"/>
    </source>
</evidence>
<dbReference type="Pfam" id="PF10237">
    <property type="entry name" value="N6-adenineMlase"/>
    <property type="match status" value="1"/>
</dbReference>
<dbReference type="PANTHER" id="PTHR13200:SF0">
    <property type="entry name" value="EEF1A LYSINE METHYLTRANSFERASE 1"/>
    <property type="match status" value="1"/>
</dbReference>
<feature type="region of interest" description="Disordered" evidence="7">
    <location>
        <begin position="574"/>
        <end position="594"/>
    </location>
</feature>
<dbReference type="GO" id="GO:0032259">
    <property type="term" value="P:methylation"/>
    <property type="evidence" value="ECO:0007669"/>
    <property type="project" value="UniProtKB-KW"/>
</dbReference>
<feature type="domain" description="Exportin-2 C-terminal" evidence="8">
    <location>
        <begin position="1"/>
        <end position="182"/>
    </location>
</feature>
<comment type="function">
    <text evidence="5">S-adenosyl-L-methionine-dependent protein-lysine N-methyltransferase that methylates elongation factor 1-alpha.</text>
</comment>
<protein>
    <recommendedName>
        <fullName evidence="5">Protein-lysine N-methyltransferase TGEB3V08_LOCUS882</fullName>
        <ecNumber evidence="5">2.1.1.-</ecNumber>
    </recommendedName>
</protein>
<dbReference type="Gene3D" id="1.25.10.10">
    <property type="entry name" value="Leucine-rich Repeat Variant"/>
    <property type="match status" value="1"/>
</dbReference>
<comment type="similarity">
    <text evidence="5">Belongs to the class I-like SAM-binding methyltransferase superfamily. EFM5 family.</text>
</comment>
<dbReference type="InterPro" id="IPR016024">
    <property type="entry name" value="ARM-type_fold"/>
</dbReference>
<dbReference type="SUPFAM" id="SSF48371">
    <property type="entry name" value="ARM repeat"/>
    <property type="match status" value="1"/>
</dbReference>
<dbReference type="Pfam" id="PF03378">
    <property type="entry name" value="CAS_CSE1"/>
    <property type="match status" value="1"/>
</dbReference>
<accession>A0A7R9JP62</accession>
<feature type="coiled-coil region" evidence="6">
    <location>
        <begin position="257"/>
        <end position="306"/>
    </location>
</feature>
<gene>
    <name evidence="9" type="ORF">TGEB3V08_LOCUS882</name>
</gene>
<dbReference type="InterPro" id="IPR011989">
    <property type="entry name" value="ARM-like"/>
</dbReference>
<dbReference type="InterPro" id="IPR041370">
    <property type="entry name" value="Mlase_EEF1AKMT1/ZCCHC4"/>
</dbReference>
<dbReference type="GO" id="GO:0005737">
    <property type="term" value="C:cytoplasm"/>
    <property type="evidence" value="ECO:0007669"/>
    <property type="project" value="UniProtKB-SubCell"/>
</dbReference>
<keyword evidence="4 5" id="KW-0808">Transferase</keyword>
<dbReference type="InterPro" id="IPR002052">
    <property type="entry name" value="DNA_methylase_N6_adenine_CS"/>
</dbReference>
<dbReference type="InterPro" id="IPR005043">
    <property type="entry name" value="XPO2_C"/>
</dbReference>
<dbReference type="EC" id="2.1.1.-" evidence="5"/>
<dbReference type="AlphaFoldDB" id="A0A7R9JP62"/>
<sequence>MKQIFVLMFQRLSSTKTTKYVKGLHCFYAVKLGASALIDMVDSIQQQMFRMVLERLFLQDIQKISGPVEKKVTAVGVTKMLCECPQAPLLQALVSFFELPEDKSLHPDDHFVEVDDAPGYQPSYSQLAFASKKEHDPLYDVSDPKIFLARSLGKLSTAYPGRFGPLITSGLSEQHRQHLTSYLNIAEVYEEEINIKQKLKMNVCVKGPQIKPVWYPPGAKTWNNLNNGSFGVLRHKPLKPLSDTHKPNSINLNIIENEKLKSKYEHLQKKLTNTTNEIKHLNKTLVPTLESKITQLKDEIVSTEENKHHIVTDLEDAMLKYQDQDDITFVMKEMAAKVHSRKKDLAQQDNRECISLGEEINRIKLLIESFSRIISQIPSEIIIREIPTTDFHSPVGASISEKVRQKLALGCIRIVYLCDVTLTRALDSCIGNHMTKSRSVRIVAKDTYAVFSSPARGLGHHGYEGYQPCDVLVTRRPNLQQRAAFLCPRQPYTDVLVFPRKGINLPLPPHLWALKLNSPSIELAKTSRSCRKCSKSNTTAPCSIALPPTRGKAPLFQKSRVFSGDGACQFGLFHTRSGPQGEGDSDIDSEESLDSSDLDNEFALFDVVWAKQDGYPYWLAKASSSPVWWTSASGASTGSHSKLSGVERRDQATLLGPVAVAPLGPFVVLESQGSSVTVRDDEDLCLENDIAFFHQGCVFTGLLPSHPLKLRLHWPSPLATQLSQFWYDDETANYLAKEACRVAGDHGSIALISCPSLYKVIKKQKPHSQVVLFEYDHRFAVYGEDFIFYDYNSPLEVPKHLEKSFDLVVADPPFLSEECLTKTAMTVKFLTSRNIILCTGAVMENLSRRLLDVLKSGFEPHHKNNLANDFFCYTNYGEFPDIK</sequence>
<evidence type="ECO:0000256" key="6">
    <source>
        <dbReference type="SAM" id="Coils"/>
    </source>
</evidence>
<feature type="compositionally biased region" description="Acidic residues" evidence="7">
    <location>
        <begin position="583"/>
        <end position="594"/>
    </location>
</feature>
<comment type="subcellular location">
    <subcellularLocation>
        <location evidence="1 5">Cytoplasm</location>
    </subcellularLocation>
</comment>
<keyword evidence="6" id="KW-0175">Coiled coil</keyword>
<evidence type="ECO:0000256" key="7">
    <source>
        <dbReference type="SAM" id="MobiDB-lite"/>
    </source>
</evidence>
<dbReference type="HAMAP" id="MF_03187">
    <property type="entry name" value="Methyltr_EFM5"/>
    <property type="match status" value="1"/>
</dbReference>
<proteinExistence type="inferred from homology"/>
<keyword evidence="2 5" id="KW-0963">Cytoplasm</keyword>
<organism evidence="9">
    <name type="scientific">Timema genevievae</name>
    <name type="common">Walking stick</name>
    <dbReference type="NCBI Taxonomy" id="629358"/>
    <lineage>
        <taxon>Eukaryota</taxon>
        <taxon>Metazoa</taxon>
        <taxon>Ecdysozoa</taxon>
        <taxon>Arthropoda</taxon>
        <taxon>Hexapoda</taxon>
        <taxon>Insecta</taxon>
        <taxon>Pterygota</taxon>
        <taxon>Neoptera</taxon>
        <taxon>Polyneoptera</taxon>
        <taxon>Phasmatodea</taxon>
        <taxon>Timematodea</taxon>
        <taxon>Timematoidea</taxon>
        <taxon>Timematidae</taxon>
        <taxon>Timema</taxon>
    </lineage>
</organism>
<reference evidence="9" key="1">
    <citation type="submission" date="2020-11" db="EMBL/GenBank/DDBJ databases">
        <authorList>
            <person name="Tran Van P."/>
        </authorList>
    </citation>
    <scope>NUCLEOTIDE SEQUENCE</scope>
</reference>